<accession>A0A3P7J502</accession>
<dbReference type="Proteomes" id="UP000270094">
    <property type="component" value="Unassembled WGS sequence"/>
</dbReference>
<evidence type="ECO:0000313" key="3">
    <source>
        <dbReference type="Proteomes" id="UP000270094"/>
    </source>
</evidence>
<reference evidence="2 3" key="1">
    <citation type="submission" date="2018-11" db="EMBL/GenBank/DDBJ databases">
        <authorList>
            <consortium name="Pathogen Informatics"/>
        </authorList>
    </citation>
    <scope>NUCLEOTIDE SEQUENCE [LARGE SCALE GENOMIC DNA]</scope>
</reference>
<keyword evidence="1" id="KW-1133">Transmembrane helix</keyword>
<gene>
    <name evidence="2" type="ORF">SVUK_LOCUS15468</name>
</gene>
<keyword evidence="3" id="KW-1185">Reference proteome</keyword>
<keyword evidence="1" id="KW-0812">Transmembrane</keyword>
<evidence type="ECO:0000313" key="2">
    <source>
        <dbReference type="EMBL" id="VDM80470.1"/>
    </source>
</evidence>
<evidence type="ECO:0000256" key="1">
    <source>
        <dbReference type="SAM" id="Phobius"/>
    </source>
</evidence>
<protein>
    <submittedName>
        <fullName evidence="2">Uncharacterized protein</fullName>
    </submittedName>
</protein>
<keyword evidence="1" id="KW-0472">Membrane</keyword>
<feature type="transmembrane region" description="Helical" evidence="1">
    <location>
        <begin position="6"/>
        <end position="25"/>
    </location>
</feature>
<name>A0A3P7J502_STRVU</name>
<organism evidence="2 3">
    <name type="scientific">Strongylus vulgaris</name>
    <name type="common">Blood worm</name>
    <dbReference type="NCBI Taxonomy" id="40348"/>
    <lineage>
        <taxon>Eukaryota</taxon>
        <taxon>Metazoa</taxon>
        <taxon>Ecdysozoa</taxon>
        <taxon>Nematoda</taxon>
        <taxon>Chromadorea</taxon>
        <taxon>Rhabditida</taxon>
        <taxon>Rhabditina</taxon>
        <taxon>Rhabditomorpha</taxon>
        <taxon>Strongyloidea</taxon>
        <taxon>Strongylidae</taxon>
        <taxon>Strongylus</taxon>
    </lineage>
</organism>
<dbReference type="AlphaFoldDB" id="A0A3P7J502"/>
<sequence>MIKFGPQRVVIIIFVLTIFFLFAFLQTLNVDKKYKLRYIPQQIMEPLPPAPKLNYVEKRLAQKPNLKSIAPLSKPSLRMIELYKIQAAQRRAFLNAVHTSLSKNYMYLYNNLAPEVNFLRNSILFPGNINKTKKINKCRWI</sequence>
<proteinExistence type="predicted"/>
<dbReference type="OrthoDB" id="5815019at2759"/>
<dbReference type="EMBL" id="UYYB01108739">
    <property type="protein sequence ID" value="VDM80470.1"/>
    <property type="molecule type" value="Genomic_DNA"/>
</dbReference>